<evidence type="ECO:0000256" key="1">
    <source>
        <dbReference type="SAM" id="MobiDB-lite"/>
    </source>
</evidence>
<proteinExistence type="predicted"/>
<dbReference type="EMBL" id="JBETME010000004">
    <property type="protein sequence ID" value="MES4991011.1"/>
    <property type="molecule type" value="Genomic_DNA"/>
</dbReference>
<dbReference type="InterPro" id="IPR011738">
    <property type="entry name" value="Phage_CHP"/>
</dbReference>
<dbReference type="InterPro" id="IPR021146">
    <property type="entry name" value="Phage_gp6-like_head-tail"/>
</dbReference>
<comment type="caution">
    <text evidence="2">The sequence shown here is derived from an EMBL/GenBank/DDBJ whole genome shotgun (WGS) entry which is preliminary data.</text>
</comment>
<reference evidence="2 3" key="1">
    <citation type="submission" date="2024-06" db="EMBL/GenBank/DDBJ databases">
        <title>Genome sequencing of Agrobacterium spp. from tobacco in Serbia.</title>
        <authorList>
            <person name="Ilicic R.J."/>
            <person name="Studholme D.J."/>
            <person name="Jelusic A."/>
            <person name="Barac G."/>
            <person name="Bagi F."/>
            <person name="Popovic Milovanovic T."/>
        </authorList>
    </citation>
    <scope>NUCLEOTIDE SEQUENCE [LARGE SCALE GENOMIC DNA]</scope>
    <source>
        <strain evidence="2 3">DA1</strain>
    </source>
</reference>
<dbReference type="CDD" id="cd08054">
    <property type="entry name" value="gp6"/>
    <property type="match status" value="1"/>
</dbReference>
<accession>A0ABD5LGM0</accession>
<name>A0ABD5LGM0_AGRRD</name>
<sequence>MSRPTQQQPPGGEVGQMWYPPKVTARTTEPVSLEEAKRQLNVFHDDDDLLIGALIASAVDHVEKYTATAIAVQTIEAKCDSFADFAHVPVAPLTSVAISYVDTDGASQTVASADYELRADGLQVSIVPAYGKQWPAKRLGSRITVTAQAGYETAPPAIKHAVLLWVADAYERRENSVDEGFSAFDALLCNFRRNL</sequence>
<feature type="region of interest" description="Disordered" evidence="1">
    <location>
        <begin position="1"/>
        <end position="21"/>
    </location>
</feature>
<dbReference type="Proteomes" id="UP001438189">
    <property type="component" value="Unassembled WGS sequence"/>
</dbReference>
<dbReference type="Gene3D" id="1.10.3230.30">
    <property type="entry name" value="Phage gp6-like head-tail connector protein"/>
    <property type="match status" value="1"/>
</dbReference>
<dbReference type="NCBIfam" id="TIGR02215">
    <property type="entry name" value="phage_chp_gp8"/>
    <property type="match status" value="1"/>
</dbReference>
<gene>
    <name evidence="2" type="ORF">ABVB70_11765</name>
</gene>
<protein>
    <submittedName>
        <fullName evidence="2">Head-tail connector protein</fullName>
    </submittedName>
</protein>
<organism evidence="2 3">
    <name type="scientific">Agrobacterium radiobacter</name>
    <dbReference type="NCBI Taxonomy" id="362"/>
    <lineage>
        <taxon>Bacteria</taxon>
        <taxon>Pseudomonadati</taxon>
        <taxon>Pseudomonadota</taxon>
        <taxon>Alphaproteobacteria</taxon>
        <taxon>Hyphomicrobiales</taxon>
        <taxon>Rhizobiaceae</taxon>
        <taxon>Rhizobium/Agrobacterium group</taxon>
        <taxon>Agrobacterium</taxon>
        <taxon>Agrobacterium tumefaciens complex</taxon>
    </lineage>
</organism>
<dbReference type="AlphaFoldDB" id="A0ABD5LGM0"/>
<dbReference type="RefSeq" id="WP_353574260.1">
    <property type="nucleotide sequence ID" value="NZ_JBETME010000004.1"/>
</dbReference>
<evidence type="ECO:0000313" key="3">
    <source>
        <dbReference type="Proteomes" id="UP001438189"/>
    </source>
</evidence>
<dbReference type="Pfam" id="PF05135">
    <property type="entry name" value="Phage_connect_1"/>
    <property type="match status" value="1"/>
</dbReference>
<dbReference type="InterPro" id="IPR006450">
    <property type="entry name" value="Phage_HK97_gp6-like"/>
</dbReference>
<evidence type="ECO:0000313" key="2">
    <source>
        <dbReference type="EMBL" id="MES4991011.1"/>
    </source>
</evidence>
<dbReference type="NCBIfam" id="TIGR01560">
    <property type="entry name" value="put_DNA_pack"/>
    <property type="match status" value="1"/>
</dbReference>